<accession>A0A328HJD3</accession>
<dbReference type="PANTHER" id="PTHR44103:SF1">
    <property type="entry name" value="PROPROTEIN CONVERTASE P"/>
    <property type="match status" value="1"/>
</dbReference>
<dbReference type="SUPFAM" id="SSF69318">
    <property type="entry name" value="Integrin alpha N-terminal domain"/>
    <property type="match status" value="1"/>
</dbReference>
<dbReference type="Proteomes" id="UP000249166">
    <property type="component" value="Unassembled WGS sequence"/>
</dbReference>
<evidence type="ECO:0000313" key="3">
    <source>
        <dbReference type="Proteomes" id="UP000249166"/>
    </source>
</evidence>
<sequence>MAYSDSDFHCVNRVMTRARLWGILLFKRFVAASLTAVFMLAGLAPAYAAETSTPGCDRLAVSVDVSYQCTGEGIDLSALTDATEITVQSGGIVNDWTALASIPRLRVISVIDGTNKDVAGISNIPPTVQFVNLGGAGITDLGPLSGINLACTPQRCESELWLNVPGVTNLAPLSGINAAGCTPGRCVKSIFLAPGLNTTDFSPLGKIPALSRLTVLAYQDQRVSHVLGSTFSLPRIVGLNGSVVNPVASDIPLHTFSGPLLARATVYREGWLDRFTWSLQSTAASTELAANKTVIISDIARTYEVTILAMRGDLNGDKRADILARDSSGALWLYPGNGRGSVGTRSRIGAGWNAMSAISSAGDFNADNKADVLARDRAGNLWLYPGNGRGTFLPRARVGSGWNIMTAIVGPGDFNFDGKADVIARDSSGALWLYPGNGAGGFQLRTRIGGGWNVMTAIVGGDYDRDHKGDLVARDNTGKLWLYRANGKGGFQPRVQTSSAGNSMTAIAGPGDFNGDVMTDIFSRDSSGTLWRYSNPGGYPRIKIGVGWNVMNAIL</sequence>
<organism evidence="2 3">
    <name type="scientific">Arthrobacter globiformis</name>
    <dbReference type="NCBI Taxonomy" id="1665"/>
    <lineage>
        <taxon>Bacteria</taxon>
        <taxon>Bacillati</taxon>
        <taxon>Actinomycetota</taxon>
        <taxon>Actinomycetes</taxon>
        <taxon>Micrococcales</taxon>
        <taxon>Micrococcaceae</taxon>
        <taxon>Arthrobacter</taxon>
    </lineage>
</organism>
<comment type="caution">
    <text evidence="2">The sequence shown here is derived from an EMBL/GenBank/DDBJ whole genome shotgun (WGS) entry which is preliminary data.</text>
</comment>
<evidence type="ECO:0000256" key="1">
    <source>
        <dbReference type="ARBA" id="ARBA00022729"/>
    </source>
</evidence>
<dbReference type="Gene3D" id="2.130.10.130">
    <property type="entry name" value="Integrin alpha, N-terminal"/>
    <property type="match status" value="1"/>
</dbReference>
<evidence type="ECO:0008006" key="4">
    <source>
        <dbReference type="Google" id="ProtNLM"/>
    </source>
</evidence>
<dbReference type="AlphaFoldDB" id="A0A328HJD3"/>
<dbReference type="OrthoDB" id="4859523at2"/>
<dbReference type="RefSeq" id="WP_111902773.1">
    <property type="nucleotide sequence ID" value="NZ_QLNP01000062.1"/>
</dbReference>
<dbReference type="Pfam" id="PF13517">
    <property type="entry name" value="FG-GAP_3"/>
    <property type="match status" value="2"/>
</dbReference>
<proteinExistence type="predicted"/>
<dbReference type="PANTHER" id="PTHR44103">
    <property type="entry name" value="PROPROTEIN CONVERTASE P"/>
    <property type="match status" value="1"/>
</dbReference>
<evidence type="ECO:0000313" key="2">
    <source>
        <dbReference type="EMBL" id="RAM38304.1"/>
    </source>
</evidence>
<keyword evidence="1" id="KW-0732">Signal</keyword>
<dbReference type="InterPro" id="IPR013517">
    <property type="entry name" value="FG-GAP"/>
</dbReference>
<protein>
    <recommendedName>
        <fullName evidence="4">VCBS repeat-containing protein</fullName>
    </recommendedName>
</protein>
<gene>
    <name evidence="2" type="ORF">DBZ45_04630</name>
</gene>
<reference evidence="2 3" key="1">
    <citation type="submission" date="2018-04" db="EMBL/GenBank/DDBJ databases">
        <title>Bacteria isolated from cave deposits of Manipur.</title>
        <authorList>
            <person name="Sahoo D."/>
            <person name="Sarangthem I."/>
            <person name="Nandeibam J."/>
        </authorList>
    </citation>
    <scope>NUCLEOTIDE SEQUENCE [LARGE SCALE GENOMIC DNA]</scope>
    <source>
        <strain evidence="3">mrc11</strain>
    </source>
</reference>
<name>A0A328HJD3_ARTGO</name>
<dbReference type="EMBL" id="QLNP01000062">
    <property type="protein sequence ID" value="RAM38304.1"/>
    <property type="molecule type" value="Genomic_DNA"/>
</dbReference>
<dbReference type="InterPro" id="IPR028994">
    <property type="entry name" value="Integrin_alpha_N"/>
</dbReference>